<dbReference type="SUPFAM" id="SSF48350">
    <property type="entry name" value="GTPase activation domain, GAP"/>
    <property type="match status" value="1"/>
</dbReference>
<dbReference type="PANTHER" id="PTHR14963:SF1">
    <property type="entry name" value="RHO GTPASE-ACTIVATING PROTEIN CONUNDRUM"/>
    <property type="match status" value="1"/>
</dbReference>
<comment type="similarity">
    <text evidence="1">Belongs to the PPP4R2 family.</text>
</comment>
<dbReference type="GO" id="GO:0005737">
    <property type="term" value="C:cytoplasm"/>
    <property type="evidence" value="ECO:0007669"/>
    <property type="project" value="TreeGrafter"/>
</dbReference>
<dbReference type="PROSITE" id="PS50238">
    <property type="entry name" value="RHOGAP"/>
    <property type="match status" value="1"/>
</dbReference>
<accession>A0A6S7HK61</accession>
<protein>
    <submittedName>
        <fullName evidence="4">Rho GTPase-activating 18-like</fullName>
    </submittedName>
</protein>
<gene>
    <name evidence="4" type="ORF">PACLA_8A022972</name>
</gene>
<dbReference type="Pfam" id="PF00620">
    <property type="entry name" value="RhoGAP"/>
    <property type="match status" value="1"/>
</dbReference>
<keyword evidence="2" id="KW-0343">GTPase activation</keyword>
<dbReference type="InterPro" id="IPR015267">
    <property type="entry name" value="PPP4R2"/>
</dbReference>
<dbReference type="Proteomes" id="UP001152795">
    <property type="component" value="Unassembled WGS sequence"/>
</dbReference>
<keyword evidence="5" id="KW-1185">Reference proteome</keyword>
<dbReference type="GO" id="GO:0030833">
    <property type="term" value="P:regulation of actin filament polymerization"/>
    <property type="evidence" value="ECO:0007669"/>
    <property type="project" value="TreeGrafter"/>
</dbReference>
<dbReference type="GO" id="GO:0005096">
    <property type="term" value="F:GTPase activator activity"/>
    <property type="evidence" value="ECO:0007669"/>
    <property type="project" value="UniProtKB-KW"/>
</dbReference>
<feature type="compositionally biased region" description="Polar residues" evidence="3">
    <location>
        <begin position="253"/>
        <end position="262"/>
    </location>
</feature>
<evidence type="ECO:0000313" key="5">
    <source>
        <dbReference type="Proteomes" id="UP001152795"/>
    </source>
</evidence>
<dbReference type="InterPro" id="IPR008936">
    <property type="entry name" value="Rho_GTPase_activation_prot"/>
</dbReference>
<evidence type="ECO:0000256" key="3">
    <source>
        <dbReference type="SAM" id="MobiDB-lite"/>
    </source>
</evidence>
<dbReference type="GO" id="GO:0051056">
    <property type="term" value="P:regulation of small GTPase mediated signal transduction"/>
    <property type="evidence" value="ECO:0007669"/>
    <property type="project" value="TreeGrafter"/>
</dbReference>
<name>A0A6S7HK61_PARCT</name>
<comment type="caution">
    <text evidence="4">The sequence shown here is derived from an EMBL/GenBank/DDBJ whole genome shotgun (WGS) entry which is preliminary data.</text>
</comment>
<dbReference type="OrthoDB" id="27680at2759"/>
<dbReference type="GO" id="GO:0007165">
    <property type="term" value="P:signal transduction"/>
    <property type="evidence" value="ECO:0007669"/>
    <property type="project" value="InterPro"/>
</dbReference>
<evidence type="ECO:0000256" key="2">
    <source>
        <dbReference type="ARBA" id="ARBA00022468"/>
    </source>
</evidence>
<dbReference type="Pfam" id="PF09184">
    <property type="entry name" value="PPP4R2"/>
    <property type="match status" value="1"/>
</dbReference>
<evidence type="ECO:0000256" key="1">
    <source>
        <dbReference type="ARBA" id="ARBA00009207"/>
    </source>
</evidence>
<dbReference type="GO" id="GO:0030289">
    <property type="term" value="C:protein phosphatase 4 complex"/>
    <property type="evidence" value="ECO:0007669"/>
    <property type="project" value="InterPro"/>
</dbReference>
<dbReference type="EMBL" id="CACRXK020004984">
    <property type="protein sequence ID" value="CAB4004729.1"/>
    <property type="molecule type" value="Genomic_DNA"/>
</dbReference>
<dbReference type="AlphaFoldDB" id="A0A6S7HK61"/>
<feature type="compositionally biased region" description="Polar residues" evidence="3">
    <location>
        <begin position="136"/>
        <end position="145"/>
    </location>
</feature>
<dbReference type="InterPro" id="IPR000198">
    <property type="entry name" value="RhoGAP_dom"/>
</dbReference>
<reference evidence="4" key="1">
    <citation type="submission" date="2020-04" db="EMBL/GenBank/DDBJ databases">
        <authorList>
            <person name="Alioto T."/>
            <person name="Alioto T."/>
            <person name="Gomez Garrido J."/>
        </authorList>
    </citation>
    <scope>NUCLEOTIDE SEQUENCE</scope>
    <source>
        <strain evidence="4">A484AB</strain>
    </source>
</reference>
<feature type="region of interest" description="Disordered" evidence="3">
    <location>
        <begin position="112"/>
        <end position="313"/>
    </location>
</feature>
<dbReference type="PANTHER" id="PTHR14963">
    <property type="entry name" value="RHO GTPASE ACTIVATING PROTEIN 18,19-RELATED"/>
    <property type="match status" value="1"/>
</dbReference>
<organism evidence="4 5">
    <name type="scientific">Paramuricea clavata</name>
    <name type="common">Red gorgonian</name>
    <name type="synonym">Violescent sea-whip</name>
    <dbReference type="NCBI Taxonomy" id="317549"/>
    <lineage>
        <taxon>Eukaryota</taxon>
        <taxon>Metazoa</taxon>
        <taxon>Cnidaria</taxon>
        <taxon>Anthozoa</taxon>
        <taxon>Octocorallia</taxon>
        <taxon>Malacalcyonacea</taxon>
        <taxon>Plexauridae</taxon>
        <taxon>Paramuricea</taxon>
    </lineage>
</organism>
<dbReference type="GO" id="GO:0019888">
    <property type="term" value="F:protein phosphatase regulator activity"/>
    <property type="evidence" value="ECO:0007669"/>
    <property type="project" value="InterPro"/>
</dbReference>
<evidence type="ECO:0000313" key="4">
    <source>
        <dbReference type="EMBL" id="CAB4004729.1"/>
    </source>
</evidence>
<proteinExistence type="inferred from homology"/>
<dbReference type="Gene3D" id="1.10.555.10">
    <property type="entry name" value="Rho GTPase activation protein"/>
    <property type="match status" value="1"/>
</dbReference>
<feature type="compositionally biased region" description="Polar residues" evidence="3">
    <location>
        <begin position="216"/>
        <end position="240"/>
    </location>
</feature>
<sequence>MDNPETILQCLNDFETAKDKKVGPVLDELLSHIAKTGRTEFPWHLLKPLVAYKLERVLEEFFENNPSVSAYISEPTSKSKDLYPDVQKLIGSLNRFTGEMSVREIVKYPRMPGSHSQEHLNDISSPSSGPVKVVTTGGNVPTQPVSRPVMLHPENRSPKTKRQSAEFAVQLTGRGVHGDPPRAGQGRSPGNSPRSGRKMGGSLFYITAVNNNNNNSPTSEISSPTNQLKGISLNDNWQLSSRKDSPTAKKVSMPTSVPSTPEQELPTARPELNDLSEDTFKEEIATPNDRPTIETQRNNDYEGPPKFPHLPNFTLSRDEYGITRIEDLSQRDMEKVRSLALIELTALFDQNNLVFNRRKPTKRKTKENGIFGVPLLYLVQRDRGENSKFNTPVILEEMIAFLENNGIKEEGILRVPGSAARIRSIREEIEETYPDGLFSWSGRKTHDVAALLKQFLR</sequence>